<dbReference type="EMBL" id="JASGXD010000015">
    <property type="protein sequence ID" value="KAK6001202.1"/>
    <property type="molecule type" value="Genomic_DNA"/>
</dbReference>
<evidence type="ECO:0000313" key="2">
    <source>
        <dbReference type="Proteomes" id="UP001341245"/>
    </source>
</evidence>
<comment type="caution">
    <text evidence="1">The sequence shown here is derived from an EMBL/GenBank/DDBJ whole genome shotgun (WGS) entry which is preliminary data.</text>
</comment>
<proteinExistence type="predicted"/>
<sequence length="171" mass="19384">MEELKIHTLIQARYHVFDASGKLPFTIDFALCRHSPDDTDPRALVLDISGSVFDAPYALANGLLISHGINTFQSDERKLKQSSFGKKVAEKRYITLSSPVGRTEHYKKCFTEFEYHVDTNSELASLFQSGKTYSIKLASKDLAVKWYTYVDDPSLPLDEKVASRSSETPRW</sequence>
<protein>
    <submittedName>
        <fullName evidence="1">Uncharacterized protein</fullName>
    </submittedName>
</protein>
<accession>A0ABR0T9U0</accession>
<gene>
    <name evidence="1" type="ORF">QM012_003285</name>
</gene>
<dbReference type="Proteomes" id="UP001341245">
    <property type="component" value="Unassembled WGS sequence"/>
</dbReference>
<name>A0ABR0T9U0_AURPU</name>
<evidence type="ECO:0000313" key="1">
    <source>
        <dbReference type="EMBL" id="KAK6001202.1"/>
    </source>
</evidence>
<keyword evidence="2" id="KW-1185">Reference proteome</keyword>
<reference evidence="1 2" key="1">
    <citation type="submission" date="2023-11" db="EMBL/GenBank/DDBJ databases">
        <title>Draft genome sequence and annotation of the polyextremotolerant black yeast-like fungus Aureobasidium pullulans NRRL 62042.</title>
        <authorList>
            <person name="Dielentheis-Frenken M.R.E."/>
            <person name="Wibberg D."/>
            <person name="Blank L.M."/>
            <person name="Tiso T."/>
        </authorList>
    </citation>
    <scope>NUCLEOTIDE SEQUENCE [LARGE SCALE GENOMIC DNA]</scope>
    <source>
        <strain evidence="1 2">NRRL 62042</strain>
    </source>
</reference>
<organism evidence="1 2">
    <name type="scientific">Aureobasidium pullulans</name>
    <name type="common">Black yeast</name>
    <name type="synonym">Pullularia pullulans</name>
    <dbReference type="NCBI Taxonomy" id="5580"/>
    <lineage>
        <taxon>Eukaryota</taxon>
        <taxon>Fungi</taxon>
        <taxon>Dikarya</taxon>
        <taxon>Ascomycota</taxon>
        <taxon>Pezizomycotina</taxon>
        <taxon>Dothideomycetes</taxon>
        <taxon>Dothideomycetidae</taxon>
        <taxon>Dothideales</taxon>
        <taxon>Saccotheciaceae</taxon>
        <taxon>Aureobasidium</taxon>
    </lineage>
</organism>